<evidence type="ECO:0000313" key="6">
    <source>
        <dbReference type="EMBL" id="CAB4597873.1"/>
    </source>
</evidence>
<feature type="transmembrane region" description="Helical" evidence="5">
    <location>
        <begin position="112"/>
        <end position="131"/>
    </location>
</feature>
<name>A0A6J6GE51_9ZZZZ</name>
<proteinExistence type="predicted"/>
<sequence>MTLARVLFVTSRPLSWVNTAYPFAVAYFVSTGRVDLTLVVGTLFFLVPYNLAMYGINDVFDYESDLVNPRKGGIEGAVVAPQFHRPILWASFIACLPFVAFLTTVGDWASTAILALSLFAVVAYSVKGLRFKELPFLDSITSSFHFVSPALFGIVLAHSAVNTAQSLVLTAFFLWGVGSHAFGAVQDVVSDRNGGIRSIATVMGAAWTVRFAVAAYGLAGIALALTPGIVPWLPPIAFIYIAAIAQWWSVSDENCALANRGWKRLLALNFVSGAAVTMALMG</sequence>
<dbReference type="AlphaFoldDB" id="A0A6J6GE51"/>
<feature type="transmembrane region" description="Helical" evidence="5">
    <location>
        <begin position="262"/>
        <end position="281"/>
    </location>
</feature>
<dbReference type="GO" id="GO:0016765">
    <property type="term" value="F:transferase activity, transferring alkyl or aryl (other than methyl) groups"/>
    <property type="evidence" value="ECO:0007669"/>
    <property type="project" value="InterPro"/>
</dbReference>
<reference evidence="6" key="1">
    <citation type="submission" date="2020-05" db="EMBL/GenBank/DDBJ databases">
        <authorList>
            <person name="Chiriac C."/>
            <person name="Salcher M."/>
            <person name="Ghai R."/>
            <person name="Kavagutti S V."/>
        </authorList>
    </citation>
    <scope>NUCLEOTIDE SEQUENCE</scope>
</reference>
<feature type="transmembrane region" description="Helical" evidence="5">
    <location>
        <begin position="232"/>
        <end position="250"/>
    </location>
</feature>
<keyword evidence="4 5" id="KW-0472">Membrane</keyword>
<evidence type="ECO:0000256" key="3">
    <source>
        <dbReference type="ARBA" id="ARBA00022989"/>
    </source>
</evidence>
<comment type="subcellular location">
    <subcellularLocation>
        <location evidence="1">Membrane</location>
        <topology evidence="1">Multi-pass membrane protein</topology>
    </subcellularLocation>
</comment>
<evidence type="ECO:0000256" key="1">
    <source>
        <dbReference type="ARBA" id="ARBA00004141"/>
    </source>
</evidence>
<dbReference type="Gene3D" id="1.10.357.140">
    <property type="entry name" value="UbiA prenyltransferase"/>
    <property type="match status" value="1"/>
</dbReference>
<dbReference type="EMBL" id="CAEZUE010000125">
    <property type="protein sequence ID" value="CAB4597873.1"/>
    <property type="molecule type" value="Genomic_DNA"/>
</dbReference>
<feature type="transmembrane region" description="Helical" evidence="5">
    <location>
        <begin position="167"/>
        <end position="185"/>
    </location>
</feature>
<dbReference type="CDD" id="cd13966">
    <property type="entry name" value="PT_UbiA_4"/>
    <property type="match status" value="1"/>
</dbReference>
<feature type="transmembrane region" description="Helical" evidence="5">
    <location>
        <begin position="143"/>
        <end position="161"/>
    </location>
</feature>
<feature type="transmembrane region" description="Helical" evidence="5">
    <location>
        <begin position="20"/>
        <end position="47"/>
    </location>
</feature>
<dbReference type="NCBIfam" id="NF009608">
    <property type="entry name" value="PRK13105.1"/>
    <property type="match status" value="1"/>
</dbReference>
<accession>A0A6J6GE51</accession>
<dbReference type="Gene3D" id="1.20.120.1780">
    <property type="entry name" value="UbiA prenyltransferase"/>
    <property type="match status" value="1"/>
</dbReference>
<keyword evidence="2 5" id="KW-0812">Transmembrane</keyword>
<evidence type="ECO:0000256" key="5">
    <source>
        <dbReference type="SAM" id="Phobius"/>
    </source>
</evidence>
<organism evidence="6">
    <name type="scientific">freshwater metagenome</name>
    <dbReference type="NCBI Taxonomy" id="449393"/>
    <lineage>
        <taxon>unclassified sequences</taxon>
        <taxon>metagenomes</taxon>
        <taxon>ecological metagenomes</taxon>
    </lineage>
</organism>
<dbReference type="InterPro" id="IPR000537">
    <property type="entry name" value="UbiA_prenyltransferase"/>
</dbReference>
<dbReference type="Pfam" id="PF01040">
    <property type="entry name" value="UbiA"/>
    <property type="match status" value="1"/>
</dbReference>
<evidence type="ECO:0000256" key="4">
    <source>
        <dbReference type="ARBA" id="ARBA00023136"/>
    </source>
</evidence>
<dbReference type="GO" id="GO:0016020">
    <property type="term" value="C:membrane"/>
    <property type="evidence" value="ECO:0007669"/>
    <property type="project" value="UniProtKB-SubCell"/>
</dbReference>
<feature type="transmembrane region" description="Helical" evidence="5">
    <location>
        <begin position="205"/>
        <end position="226"/>
    </location>
</feature>
<dbReference type="InterPro" id="IPR044878">
    <property type="entry name" value="UbiA_sf"/>
</dbReference>
<evidence type="ECO:0000256" key="2">
    <source>
        <dbReference type="ARBA" id="ARBA00022692"/>
    </source>
</evidence>
<gene>
    <name evidence="6" type="ORF">UFOPK1788_00900</name>
</gene>
<keyword evidence="3 5" id="KW-1133">Transmembrane helix</keyword>
<protein>
    <submittedName>
        <fullName evidence="6">Unannotated protein</fullName>
    </submittedName>
</protein>